<reference evidence="2" key="1">
    <citation type="journal article" date="2021" name="Nat. Commun.">
        <title>Genomic analyses provide insights into spinach domestication and the genetic basis of agronomic traits.</title>
        <authorList>
            <person name="Cai X."/>
            <person name="Sun X."/>
            <person name="Xu C."/>
            <person name="Sun H."/>
            <person name="Wang X."/>
            <person name="Ge C."/>
            <person name="Zhang Z."/>
            <person name="Wang Q."/>
            <person name="Fei Z."/>
            <person name="Jiao C."/>
            <person name="Wang Q."/>
        </authorList>
    </citation>
    <scope>NUCLEOTIDE SEQUENCE [LARGE SCALE GENOMIC DNA]</scope>
    <source>
        <strain evidence="2">cv. Varoflay</strain>
    </source>
</reference>
<dbReference type="InterPro" id="IPR001810">
    <property type="entry name" value="F-box_dom"/>
</dbReference>
<keyword evidence="2" id="KW-1185">Reference proteome</keyword>
<evidence type="ECO:0000259" key="1">
    <source>
        <dbReference type="Pfam" id="PF00646"/>
    </source>
</evidence>
<name>A0ABM3QPF3_SPIOL</name>
<dbReference type="Pfam" id="PF00646">
    <property type="entry name" value="F-box"/>
    <property type="match status" value="1"/>
</dbReference>
<sequence>MDERDLISELPKDLKYRIMEQLPMKDAARMSTLSKHWNENWFTLPSLVLNGGVSTILPVTTFTHVTNLRLTALHSWKELSCVVAIIRSCPNVQKLHISVNISETSSDVAENSLMSCNLPDKIFATPLH</sequence>
<dbReference type="Gene3D" id="1.20.1280.50">
    <property type="match status" value="1"/>
</dbReference>
<organism evidence="2 3">
    <name type="scientific">Spinacia oleracea</name>
    <name type="common">Spinach</name>
    <dbReference type="NCBI Taxonomy" id="3562"/>
    <lineage>
        <taxon>Eukaryota</taxon>
        <taxon>Viridiplantae</taxon>
        <taxon>Streptophyta</taxon>
        <taxon>Embryophyta</taxon>
        <taxon>Tracheophyta</taxon>
        <taxon>Spermatophyta</taxon>
        <taxon>Magnoliopsida</taxon>
        <taxon>eudicotyledons</taxon>
        <taxon>Gunneridae</taxon>
        <taxon>Pentapetalae</taxon>
        <taxon>Caryophyllales</taxon>
        <taxon>Chenopodiaceae</taxon>
        <taxon>Chenopodioideae</taxon>
        <taxon>Anserineae</taxon>
        <taxon>Spinacia</taxon>
    </lineage>
</organism>
<dbReference type="PANTHER" id="PTHR31639">
    <property type="entry name" value="F-BOX PROTEIN-LIKE"/>
    <property type="match status" value="1"/>
</dbReference>
<feature type="domain" description="F-box" evidence="1">
    <location>
        <begin position="7"/>
        <end position="39"/>
    </location>
</feature>
<gene>
    <name evidence="3" type="primary">LOC110780038</name>
</gene>
<evidence type="ECO:0000313" key="2">
    <source>
        <dbReference type="Proteomes" id="UP000813463"/>
    </source>
</evidence>
<dbReference type="InterPro" id="IPR036047">
    <property type="entry name" value="F-box-like_dom_sf"/>
</dbReference>
<dbReference type="Proteomes" id="UP000813463">
    <property type="component" value="Chromosome 5"/>
</dbReference>
<evidence type="ECO:0000313" key="3">
    <source>
        <dbReference type="RefSeq" id="XP_056685246.1"/>
    </source>
</evidence>
<proteinExistence type="predicted"/>
<dbReference type="PANTHER" id="PTHR31639:SF256">
    <property type="entry name" value="OS07G0242900 PROTEIN"/>
    <property type="match status" value="1"/>
</dbReference>
<accession>A0ABM3QPF3</accession>
<protein>
    <submittedName>
        <fullName evidence="3">F-box/LRR-repeat protein At3g26922 isoform X2</fullName>
    </submittedName>
</protein>
<reference evidence="3" key="2">
    <citation type="submission" date="2025-08" db="UniProtKB">
        <authorList>
            <consortium name="RefSeq"/>
        </authorList>
    </citation>
    <scope>IDENTIFICATION</scope>
    <source>
        <tissue evidence="3">Leaf</tissue>
    </source>
</reference>
<dbReference type="RefSeq" id="XP_056685246.1">
    <property type="nucleotide sequence ID" value="XM_056829268.1"/>
</dbReference>
<dbReference type="GeneID" id="110780038"/>
<dbReference type="SUPFAM" id="SSF81383">
    <property type="entry name" value="F-box domain"/>
    <property type="match status" value="1"/>
</dbReference>